<dbReference type="SUPFAM" id="SSF52047">
    <property type="entry name" value="RNI-like"/>
    <property type="match status" value="1"/>
</dbReference>
<accession>A0ABN7UII4</accession>
<protein>
    <submittedName>
        <fullName evidence="1">32939_t:CDS:1</fullName>
    </submittedName>
</protein>
<proteinExistence type="predicted"/>
<dbReference type="InterPro" id="IPR032675">
    <property type="entry name" value="LRR_dom_sf"/>
</dbReference>
<gene>
    <name evidence="1" type="ORF">GMARGA_LOCUS6588</name>
</gene>
<comment type="caution">
    <text evidence="1">The sequence shown here is derived from an EMBL/GenBank/DDBJ whole genome shotgun (WGS) entry which is preliminary data.</text>
</comment>
<evidence type="ECO:0000313" key="1">
    <source>
        <dbReference type="EMBL" id="CAG8594892.1"/>
    </source>
</evidence>
<reference evidence="1 2" key="1">
    <citation type="submission" date="2021-06" db="EMBL/GenBank/DDBJ databases">
        <authorList>
            <person name="Kallberg Y."/>
            <person name="Tangrot J."/>
            <person name="Rosling A."/>
        </authorList>
    </citation>
    <scope>NUCLEOTIDE SEQUENCE [LARGE SCALE GENOMIC DNA]</scope>
    <source>
        <strain evidence="1 2">120-4 pot B 10/14</strain>
    </source>
</reference>
<dbReference type="EMBL" id="CAJVQB010003018">
    <property type="protein sequence ID" value="CAG8594892.1"/>
    <property type="molecule type" value="Genomic_DNA"/>
</dbReference>
<dbReference type="Proteomes" id="UP000789901">
    <property type="component" value="Unassembled WGS sequence"/>
</dbReference>
<name>A0ABN7UII4_GIGMA</name>
<dbReference type="Gene3D" id="3.80.10.10">
    <property type="entry name" value="Ribonuclease Inhibitor"/>
    <property type="match status" value="1"/>
</dbReference>
<evidence type="ECO:0000313" key="2">
    <source>
        <dbReference type="Proteomes" id="UP000789901"/>
    </source>
</evidence>
<sequence>MSLVSNESSYLKYFNVYELLNETFSYLEDDKLTLFKLVLLPAKALNDLQFCKFLSEDINSSKPLFDYVSYCQKLDTLQVANALFILLKNKIIRVQSQENTKSVIVKILATTQEIFQLILKNSLRLIELPRRKIITIVEKQTFEFVGIDISFWEEVFLGSFHFLSQTAKLKSLVLKISYVAVNLLIVSKIINVTNLQKLEISDLKISASLLKEIFTSKGKNLKSVNVKYLICSESIQTIAENCPNFQEIIIHYGGRSVFCLEKFIPIFQNCQHLLTFNFSNWSVEALEKDLQPLNTFVKIFLHFSDCLLKLVIHSPFYKKDIIEFFVQPNLV</sequence>
<organism evidence="1 2">
    <name type="scientific">Gigaspora margarita</name>
    <dbReference type="NCBI Taxonomy" id="4874"/>
    <lineage>
        <taxon>Eukaryota</taxon>
        <taxon>Fungi</taxon>
        <taxon>Fungi incertae sedis</taxon>
        <taxon>Mucoromycota</taxon>
        <taxon>Glomeromycotina</taxon>
        <taxon>Glomeromycetes</taxon>
        <taxon>Diversisporales</taxon>
        <taxon>Gigasporaceae</taxon>
        <taxon>Gigaspora</taxon>
    </lineage>
</organism>
<keyword evidence="2" id="KW-1185">Reference proteome</keyword>